<keyword evidence="1" id="KW-1133">Transmembrane helix</keyword>
<name>A0ABQ6HM03_9MICO</name>
<keyword evidence="1" id="KW-0472">Membrane</keyword>
<evidence type="ECO:0000256" key="1">
    <source>
        <dbReference type="SAM" id="Phobius"/>
    </source>
</evidence>
<keyword evidence="1" id="KW-0812">Transmembrane</keyword>
<evidence type="ECO:0000313" key="2">
    <source>
        <dbReference type="EMBL" id="GMA19465.1"/>
    </source>
</evidence>
<reference evidence="3" key="1">
    <citation type="journal article" date="2019" name="Int. J. Syst. Evol. Microbiol.">
        <title>The Global Catalogue of Microorganisms (GCM) 10K type strain sequencing project: providing services to taxonomists for standard genome sequencing and annotation.</title>
        <authorList>
            <consortium name="The Broad Institute Genomics Platform"/>
            <consortium name="The Broad Institute Genome Sequencing Center for Infectious Disease"/>
            <person name="Wu L."/>
            <person name="Ma J."/>
        </authorList>
    </citation>
    <scope>NUCLEOTIDE SEQUENCE [LARGE SCALE GENOMIC DNA]</scope>
    <source>
        <strain evidence="3">NBRC 105830</strain>
    </source>
</reference>
<proteinExistence type="predicted"/>
<dbReference type="RefSeq" id="WP_284284398.1">
    <property type="nucleotide sequence ID" value="NZ_BSUJ01000001.1"/>
</dbReference>
<feature type="transmembrane region" description="Helical" evidence="1">
    <location>
        <begin position="12"/>
        <end position="35"/>
    </location>
</feature>
<feature type="transmembrane region" description="Helical" evidence="1">
    <location>
        <begin position="102"/>
        <end position="122"/>
    </location>
</feature>
<dbReference type="EMBL" id="BSUJ01000001">
    <property type="protein sequence ID" value="GMA19465.1"/>
    <property type="molecule type" value="Genomic_DNA"/>
</dbReference>
<protein>
    <submittedName>
        <fullName evidence="2">Uncharacterized protein</fullName>
    </submittedName>
</protein>
<dbReference type="Proteomes" id="UP001157109">
    <property type="component" value="Unassembled WGS sequence"/>
</dbReference>
<gene>
    <name evidence="2" type="ORF">GCM10025862_14860</name>
</gene>
<keyword evidence="3" id="KW-1185">Reference proteome</keyword>
<feature type="transmembrane region" description="Helical" evidence="1">
    <location>
        <begin position="128"/>
        <end position="149"/>
    </location>
</feature>
<evidence type="ECO:0000313" key="3">
    <source>
        <dbReference type="Proteomes" id="UP001157109"/>
    </source>
</evidence>
<organism evidence="2 3">
    <name type="scientific">Arsenicicoccus piscis</name>
    <dbReference type="NCBI Taxonomy" id="673954"/>
    <lineage>
        <taxon>Bacteria</taxon>
        <taxon>Bacillati</taxon>
        <taxon>Actinomycetota</taxon>
        <taxon>Actinomycetes</taxon>
        <taxon>Micrococcales</taxon>
        <taxon>Intrasporangiaceae</taxon>
        <taxon>Arsenicicoccus</taxon>
    </lineage>
</organism>
<accession>A0ABQ6HM03</accession>
<sequence>MLANRSALPGHWSTAALVAWLVALAAAVYSIYVLRVERRPDAAPSRWAGPIYLGSCLAMIALIAAGSAVLRARGQGDAVPALIALAVGLHFIPFSRAFGLDFFTRLGIALSTIGAVGLVLALTWTLTAAATAAVLAGLVMTAMIAAGAVTAPRTAGAVTAADSR</sequence>
<comment type="caution">
    <text evidence="2">The sequence shown here is derived from an EMBL/GenBank/DDBJ whole genome shotgun (WGS) entry which is preliminary data.</text>
</comment>
<feature type="transmembrane region" description="Helical" evidence="1">
    <location>
        <begin position="47"/>
        <end position="72"/>
    </location>
</feature>
<feature type="transmembrane region" description="Helical" evidence="1">
    <location>
        <begin position="78"/>
        <end position="95"/>
    </location>
</feature>